<dbReference type="OrthoDB" id="2519157at2759"/>
<evidence type="ECO:0000256" key="1">
    <source>
        <dbReference type="ARBA" id="ARBA00022664"/>
    </source>
</evidence>
<feature type="domain" description="CCHC-type" evidence="3">
    <location>
        <begin position="142"/>
        <end position="155"/>
    </location>
</feature>
<proteinExistence type="predicted"/>
<keyword evidence="1" id="KW-0507">mRNA processing</keyword>
<gene>
    <name evidence="4" type="ORF">O181_059456</name>
</gene>
<dbReference type="SUPFAM" id="SSF57756">
    <property type="entry name" value="Retrovirus zinc finger-like domains"/>
    <property type="match status" value="1"/>
</dbReference>
<dbReference type="InterPro" id="IPR001878">
    <property type="entry name" value="Znf_CCHC"/>
</dbReference>
<name>A0A9Q3EJ03_9BASI</name>
<comment type="caution">
    <text evidence="4">The sequence shown here is derived from an EMBL/GenBank/DDBJ whole genome shotgun (WGS) entry which is preliminary data.</text>
</comment>
<dbReference type="EMBL" id="AVOT02027615">
    <property type="protein sequence ID" value="MBW0519741.1"/>
    <property type="molecule type" value="Genomic_DNA"/>
</dbReference>
<accession>A0A9Q3EJ03</accession>
<keyword evidence="2" id="KW-0862">Zinc</keyword>
<dbReference type="PROSITE" id="PS50158">
    <property type="entry name" value="ZF_CCHC"/>
    <property type="match status" value="1"/>
</dbReference>
<dbReference type="AlphaFoldDB" id="A0A9Q3EJ03"/>
<sequence length="237" mass="26798">MASLEELLSIKMNNNETPAAYTLRLRSAANKFTQRGGPFTEDTFLGLIIQQGVKDLIFANTLMMWLENEINNKGTNPNLATCQQLLKSSFQQHLNQTGSPKQHNPLTYQQVSVKHEAPSPLGCYDKDSIDPAALKTAIQGICHSCKKPGHFAHECQAKKDNAQQVPSNDSVPQFRAYYQIITVPAYPNTCQHRMREEPVAKPADYYRPNYQQRPMAPLNVRFAELGEDEDLMNLFQE</sequence>
<dbReference type="GO" id="GO:0008270">
    <property type="term" value="F:zinc ion binding"/>
    <property type="evidence" value="ECO:0007669"/>
    <property type="project" value="UniProtKB-KW"/>
</dbReference>
<dbReference type="InterPro" id="IPR036875">
    <property type="entry name" value="Znf_CCHC_sf"/>
</dbReference>
<dbReference type="GO" id="GO:0006397">
    <property type="term" value="P:mRNA processing"/>
    <property type="evidence" value="ECO:0007669"/>
    <property type="project" value="UniProtKB-KW"/>
</dbReference>
<evidence type="ECO:0000313" key="5">
    <source>
        <dbReference type="Proteomes" id="UP000765509"/>
    </source>
</evidence>
<evidence type="ECO:0000256" key="2">
    <source>
        <dbReference type="PROSITE-ProRule" id="PRU00047"/>
    </source>
</evidence>
<keyword evidence="2" id="KW-0863">Zinc-finger</keyword>
<reference evidence="4" key="1">
    <citation type="submission" date="2021-03" db="EMBL/GenBank/DDBJ databases">
        <title>Draft genome sequence of rust myrtle Austropuccinia psidii MF-1, a brazilian biotype.</title>
        <authorList>
            <person name="Quecine M.C."/>
            <person name="Pachon D.M.R."/>
            <person name="Bonatelli M.L."/>
            <person name="Correr F.H."/>
            <person name="Franceschini L.M."/>
            <person name="Leite T.F."/>
            <person name="Margarido G.R.A."/>
            <person name="Almeida C.A."/>
            <person name="Ferrarezi J.A."/>
            <person name="Labate C.A."/>
        </authorList>
    </citation>
    <scope>NUCLEOTIDE SEQUENCE</scope>
    <source>
        <strain evidence="4">MF-1</strain>
    </source>
</reference>
<keyword evidence="5" id="KW-1185">Reference proteome</keyword>
<evidence type="ECO:0000313" key="4">
    <source>
        <dbReference type="EMBL" id="MBW0519741.1"/>
    </source>
</evidence>
<dbReference type="Proteomes" id="UP000765509">
    <property type="component" value="Unassembled WGS sequence"/>
</dbReference>
<dbReference type="Gene3D" id="4.10.60.10">
    <property type="entry name" value="Zinc finger, CCHC-type"/>
    <property type="match status" value="1"/>
</dbReference>
<dbReference type="GO" id="GO:0003676">
    <property type="term" value="F:nucleic acid binding"/>
    <property type="evidence" value="ECO:0007669"/>
    <property type="project" value="InterPro"/>
</dbReference>
<protein>
    <recommendedName>
        <fullName evidence="3">CCHC-type domain-containing protein</fullName>
    </recommendedName>
</protein>
<organism evidence="4 5">
    <name type="scientific">Austropuccinia psidii MF-1</name>
    <dbReference type="NCBI Taxonomy" id="1389203"/>
    <lineage>
        <taxon>Eukaryota</taxon>
        <taxon>Fungi</taxon>
        <taxon>Dikarya</taxon>
        <taxon>Basidiomycota</taxon>
        <taxon>Pucciniomycotina</taxon>
        <taxon>Pucciniomycetes</taxon>
        <taxon>Pucciniales</taxon>
        <taxon>Sphaerophragmiaceae</taxon>
        <taxon>Austropuccinia</taxon>
    </lineage>
</organism>
<evidence type="ECO:0000259" key="3">
    <source>
        <dbReference type="PROSITE" id="PS50158"/>
    </source>
</evidence>
<keyword evidence="2" id="KW-0479">Metal-binding</keyword>